<dbReference type="EMBL" id="NITZ01000004">
    <property type="protein sequence ID" value="PHM49771.1"/>
    <property type="molecule type" value="Genomic_DNA"/>
</dbReference>
<sequence>MERVFRSLKSEWVPLDGYTDPHDVTRDITQYLGTYYNYHRPHRFNGGLSPVEYERRWEKAKTVSDISCPLQLARGLGINVLYVYSPRELQECIAEILYQDSPFLIEIKCDNQHATPNKEYNKRIKGFPLL</sequence>
<dbReference type="Pfam" id="PF13333">
    <property type="entry name" value="rve_2"/>
    <property type="match status" value="1"/>
</dbReference>
<name>A0A2D0JTZ5_9GAMM</name>
<dbReference type="InterPro" id="IPR029061">
    <property type="entry name" value="THDP-binding"/>
</dbReference>
<keyword evidence="3" id="KW-1185">Reference proteome</keyword>
<dbReference type="Proteomes" id="UP000221980">
    <property type="component" value="Unassembled WGS sequence"/>
</dbReference>
<dbReference type="SUPFAM" id="SSF52518">
    <property type="entry name" value="Thiamin diphosphate-binding fold (THDP-binding)"/>
    <property type="match status" value="1"/>
</dbReference>
<gene>
    <name evidence="2" type="ORF">Xmir_01224</name>
</gene>
<evidence type="ECO:0000259" key="1">
    <source>
        <dbReference type="Pfam" id="PF13333"/>
    </source>
</evidence>
<comment type="caution">
    <text evidence="2">The sequence shown here is derived from an EMBL/GenBank/DDBJ whole genome shotgun (WGS) entry which is preliminary data.</text>
</comment>
<dbReference type="AlphaFoldDB" id="A0A2D0JTZ5"/>
<feature type="domain" description="Integrase catalytic" evidence="1">
    <location>
        <begin position="2"/>
        <end position="55"/>
    </location>
</feature>
<proteinExistence type="predicted"/>
<organism evidence="2 3">
    <name type="scientific">Xenorhabdus miraniensis</name>
    <dbReference type="NCBI Taxonomy" id="351674"/>
    <lineage>
        <taxon>Bacteria</taxon>
        <taxon>Pseudomonadati</taxon>
        <taxon>Pseudomonadota</taxon>
        <taxon>Gammaproteobacteria</taxon>
        <taxon>Enterobacterales</taxon>
        <taxon>Morganellaceae</taxon>
        <taxon>Xenorhabdus</taxon>
    </lineage>
</organism>
<dbReference type="InterPro" id="IPR001584">
    <property type="entry name" value="Integrase_cat-core"/>
</dbReference>
<dbReference type="GO" id="GO:0015074">
    <property type="term" value="P:DNA integration"/>
    <property type="evidence" value="ECO:0007669"/>
    <property type="project" value="InterPro"/>
</dbReference>
<accession>A0A2D0JTZ5</accession>
<dbReference type="OrthoDB" id="9810995at2"/>
<protein>
    <submittedName>
        <fullName evidence="2">Transposase OrfAB, subunit B</fullName>
    </submittedName>
</protein>
<reference evidence="2 3" key="1">
    <citation type="journal article" date="2017" name="Nat. Microbiol.">
        <title>Natural product diversity associated with the nematode symbionts Photorhabdus and Xenorhabdus.</title>
        <authorList>
            <person name="Tobias N.J."/>
            <person name="Wolff H."/>
            <person name="Djahanschiri B."/>
            <person name="Grundmann F."/>
            <person name="Kronenwerth M."/>
            <person name="Shi Y.M."/>
            <person name="Simonyi S."/>
            <person name="Grun P."/>
            <person name="Shapiro-Ilan D."/>
            <person name="Pidot S.J."/>
            <person name="Stinear T.P."/>
            <person name="Ebersberger I."/>
            <person name="Bode H.B."/>
        </authorList>
    </citation>
    <scope>NUCLEOTIDE SEQUENCE [LARGE SCALE GENOMIC DNA]</scope>
    <source>
        <strain evidence="2 3">DSM 17902</strain>
    </source>
</reference>
<evidence type="ECO:0000313" key="3">
    <source>
        <dbReference type="Proteomes" id="UP000221980"/>
    </source>
</evidence>
<dbReference type="Gene3D" id="3.40.50.970">
    <property type="match status" value="1"/>
</dbReference>
<evidence type="ECO:0000313" key="2">
    <source>
        <dbReference type="EMBL" id="PHM49771.1"/>
    </source>
</evidence>